<keyword evidence="15" id="KW-1185">Reference proteome</keyword>
<keyword evidence="11 12" id="KW-0472">Membrane</keyword>
<evidence type="ECO:0000256" key="10">
    <source>
        <dbReference type="ARBA" id="ARBA00022989"/>
    </source>
</evidence>
<evidence type="ECO:0000256" key="11">
    <source>
        <dbReference type="ARBA" id="ARBA00023136"/>
    </source>
</evidence>
<dbReference type="Pfam" id="PF01694">
    <property type="entry name" value="Rhomboid"/>
    <property type="match status" value="1"/>
</dbReference>
<evidence type="ECO:0000259" key="13">
    <source>
        <dbReference type="PROSITE" id="PS50222"/>
    </source>
</evidence>
<organism evidence="14 15">
    <name type="scientific">Folsomia candida</name>
    <name type="common">Springtail</name>
    <dbReference type="NCBI Taxonomy" id="158441"/>
    <lineage>
        <taxon>Eukaryota</taxon>
        <taxon>Metazoa</taxon>
        <taxon>Ecdysozoa</taxon>
        <taxon>Arthropoda</taxon>
        <taxon>Hexapoda</taxon>
        <taxon>Collembola</taxon>
        <taxon>Entomobryomorpha</taxon>
        <taxon>Isotomoidea</taxon>
        <taxon>Isotomidae</taxon>
        <taxon>Proisotominae</taxon>
        <taxon>Folsomia</taxon>
    </lineage>
</organism>
<keyword evidence="9" id="KW-0106">Calcium</keyword>
<feature type="transmembrane region" description="Helical" evidence="12">
    <location>
        <begin position="246"/>
        <end position="271"/>
    </location>
</feature>
<protein>
    <recommendedName>
        <fullName evidence="4">rhomboid protease</fullName>
        <ecNumber evidence="4">3.4.21.105</ecNumber>
    </recommendedName>
</protein>
<dbReference type="SUPFAM" id="SSF47473">
    <property type="entry name" value="EF-hand"/>
    <property type="match status" value="1"/>
</dbReference>
<feature type="transmembrane region" description="Helical" evidence="12">
    <location>
        <begin position="309"/>
        <end position="329"/>
    </location>
</feature>
<dbReference type="GO" id="GO:0005509">
    <property type="term" value="F:calcium ion binding"/>
    <property type="evidence" value="ECO:0007669"/>
    <property type="project" value="InterPro"/>
</dbReference>
<evidence type="ECO:0000256" key="7">
    <source>
        <dbReference type="ARBA" id="ARBA00022801"/>
    </source>
</evidence>
<feature type="transmembrane region" description="Helical" evidence="12">
    <location>
        <begin position="341"/>
        <end position="362"/>
    </location>
</feature>
<dbReference type="FunFam" id="1.20.1540.10:FF:000007">
    <property type="entry name" value="Rhomboid like 2"/>
    <property type="match status" value="1"/>
</dbReference>
<feature type="transmembrane region" description="Helical" evidence="12">
    <location>
        <begin position="222"/>
        <end position="240"/>
    </location>
</feature>
<dbReference type="InterPro" id="IPR011992">
    <property type="entry name" value="EF-hand-dom_pair"/>
</dbReference>
<dbReference type="PANTHER" id="PTHR45840">
    <property type="entry name" value="RHOMBOID-RELATED PROTEIN"/>
    <property type="match status" value="1"/>
</dbReference>
<evidence type="ECO:0000256" key="2">
    <source>
        <dbReference type="ARBA" id="ARBA00004141"/>
    </source>
</evidence>
<dbReference type="OrthoDB" id="418595at2759"/>
<dbReference type="InterPro" id="IPR022764">
    <property type="entry name" value="Peptidase_S54_rhomboid_dom"/>
</dbReference>
<proteinExistence type="inferred from homology"/>
<sequence length="373" mass="43141">MSYINEYQASREKGFRRHIKVDIDKLHEEWYPVFMKFNPDKNGEVRLKEMRRLLQVLGEMHRLMPDDAVDEILLLADKDSNGKLSYVEFIDLIIGYDLNRKQRPLVRRALWAAALSVVPKNERTYVSQYSCSPPPVFMVAISIIEIAIFVYHSLDFSNKGHSVGFNSRQVPDDSVLIYNPYRRYEAWRFVSYMFVHSGFMHIIFNVLVQLVIGIPLEMVHKWWRVLLVYFAGVLAGSLWTSITDPNVFLCGASGGVYALIFAHLASVILNWSEMEFAWVRLAFFLILTLTDVGVSVYDRYFEANSNSKIGYVAHLAGAIAGLLVGINVLRNLRKRTWEKVVWWVSLLAYVVLMTVAIVWNIWDPDNHFPPPRK</sequence>
<feature type="domain" description="EF-hand" evidence="13">
    <location>
        <begin position="33"/>
        <end position="60"/>
    </location>
</feature>
<comment type="caution">
    <text evidence="14">The sequence shown here is derived from an EMBL/GenBank/DDBJ whole genome shotgun (WGS) entry which is preliminary data.</text>
</comment>
<dbReference type="EC" id="3.4.21.105" evidence="4"/>
<evidence type="ECO:0000256" key="3">
    <source>
        <dbReference type="ARBA" id="ARBA00009045"/>
    </source>
</evidence>
<dbReference type="CDD" id="cd00051">
    <property type="entry name" value="EFh"/>
    <property type="match status" value="1"/>
</dbReference>
<reference evidence="14 15" key="1">
    <citation type="submission" date="2015-12" db="EMBL/GenBank/DDBJ databases">
        <title>The genome of Folsomia candida.</title>
        <authorList>
            <person name="Faddeeva A."/>
            <person name="Derks M.F."/>
            <person name="Anvar Y."/>
            <person name="Smit S."/>
            <person name="Van Straalen N."/>
            <person name="Roelofs D."/>
        </authorList>
    </citation>
    <scope>NUCLEOTIDE SEQUENCE [LARGE SCALE GENOMIC DNA]</scope>
    <source>
        <strain evidence="14 15">VU population</strain>
        <tissue evidence="14">Whole body</tissue>
    </source>
</reference>
<dbReference type="EMBL" id="LNIX01000025">
    <property type="protein sequence ID" value="OXA42726.1"/>
    <property type="molecule type" value="Genomic_DNA"/>
</dbReference>
<evidence type="ECO:0000313" key="14">
    <source>
        <dbReference type="EMBL" id="OXA42726.1"/>
    </source>
</evidence>
<name>A0A226DEV6_FOLCA</name>
<dbReference type="PROSITE" id="PS00018">
    <property type="entry name" value="EF_HAND_1"/>
    <property type="match status" value="1"/>
</dbReference>
<evidence type="ECO:0000256" key="1">
    <source>
        <dbReference type="ARBA" id="ARBA00000156"/>
    </source>
</evidence>
<keyword evidence="6 12" id="KW-0812">Transmembrane</keyword>
<dbReference type="GO" id="GO:0004252">
    <property type="term" value="F:serine-type endopeptidase activity"/>
    <property type="evidence" value="ECO:0007669"/>
    <property type="project" value="InterPro"/>
</dbReference>
<dbReference type="Gene3D" id="1.20.1540.10">
    <property type="entry name" value="Rhomboid-like"/>
    <property type="match status" value="1"/>
</dbReference>
<accession>A0A226DEV6</accession>
<dbReference type="SUPFAM" id="SSF144091">
    <property type="entry name" value="Rhomboid-like"/>
    <property type="match status" value="1"/>
</dbReference>
<keyword evidence="5" id="KW-0645">Protease</keyword>
<feature type="transmembrane region" description="Helical" evidence="12">
    <location>
        <begin position="136"/>
        <end position="154"/>
    </location>
</feature>
<dbReference type="Gene3D" id="1.10.238.10">
    <property type="entry name" value="EF-hand"/>
    <property type="match status" value="1"/>
</dbReference>
<gene>
    <name evidence="14" type="ORF">Fcan01_22456</name>
</gene>
<dbReference type="PANTHER" id="PTHR45840:SF8">
    <property type="entry name" value="RHOMBOID PROTEASE"/>
    <property type="match status" value="1"/>
</dbReference>
<feature type="domain" description="EF-hand" evidence="13">
    <location>
        <begin position="64"/>
        <end position="99"/>
    </location>
</feature>
<evidence type="ECO:0000256" key="4">
    <source>
        <dbReference type="ARBA" id="ARBA00013039"/>
    </source>
</evidence>
<evidence type="ECO:0000256" key="9">
    <source>
        <dbReference type="ARBA" id="ARBA00022837"/>
    </source>
</evidence>
<dbReference type="GO" id="GO:0006508">
    <property type="term" value="P:proteolysis"/>
    <property type="evidence" value="ECO:0007669"/>
    <property type="project" value="UniProtKB-KW"/>
</dbReference>
<dbReference type="GO" id="GO:0016020">
    <property type="term" value="C:membrane"/>
    <property type="evidence" value="ECO:0007669"/>
    <property type="project" value="UniProtKB-SubCell"/>
</dbReference>
<dbReference type="Proteomes" id="UP000198287">
    <property type="component" value="Unassembled WGS sequence"/>
</dbReference>
<evidence type="ECO:0000256" key="8">
    <source>
        <dbReference type="ARBA" id="ARBA00022825"/>
    </source>
</evidence>
<dbReference type="Pfam" id="PF13499">
    <property type="entry name" value="EF-hand_7"/>
    <property type="match status" value="1"/>
</dbReference>
<keyword evidence="8" id="KW-0720">Serine protease</keyword>
<dbReference type="InterPro" id="IPR051739">
    <property type="entry name" value="Rhomboid_IM_Serine_Proteases"/>
</dbReference>
<dbReference type="InterPro" id="IPR002048">
    <property type="entry name" value="EF_hand_dom"/>
</dbReference>
<dbReference type="SMART" id="SM00054">
    <property type="entry name" value="EFh"/>
    <property type="match status" value="2"/>
</dbReference>
<evidence type="ECO:0000313" key="15">
    <source>
        <dbReference type="Proteomes" id="UP000198287"/>
    </source>
</evidence>
<evidence type="ECO:0000256" key="12">
    <source>
        <dbReference type="SAM" id="Phobius"/>
    </source>
</evidence>
<keyword evidence="10 12" id="KW-1133">Transmembrane helix</keyword>
<dbReference type="InterPro" id="IPR035952">
    <property type="entry name" value="Rhomboid-like_sf"/>
</dbReference>
<keyword evidence="7" id="KW-0378">Hydrolase</keyword>
<dbReference type="AlphaFoldDB" id="A0A226DEV6"/>
<dbReference type="InterPro" id="IPR018247">
    <property type="entry name" value="EF_Hand_1_Ca_BS"/>
</dbReference>
<comment type="subcellular location">
    <subcellularLocation>
        <location evidence="2">Membrane</location>
        <topology evidence="2">Multi-pass membrane protein</topology>
    </subcellularLocation>
</comment>
<evidence type="ECO:0000256" key="5">
    <source>
        <dbReference type="ARBA" id="ARBA00022670"/>
    </source>
</evidence>
<comment type="catalytic activity">
    <reaction evidence="1">
        <text>Cleaves type-1 transmembrane domains using a catalytic dyad composed of serine and histidine that are contributed by different transmembrane domains.</text>
        <dbReference type="EC" id="3.4.21.105"/>
    </reaction>
</comment>
<comment type="similarity">
    <text evidence="3">Belongs to the peptidase S54 family.</text>
</comment>
<evidence type="ECO:0000256" key="6">
    <source>
        <dbReference type="ARBA" id="ARBA00022692"/>
    </source>
</evidence>
<dbReference type="PROSITE" id="PS50222">
    <property type="entry name" value="EF_HAND_2"/>
    <property type="match status" value="2"/>
</dbReference>
<dbReference type="OMA" id="SWERVIW"/>
<feature type="transmembrane region" description="Helical" evidence="12">
    <location>
        <begin position="189"/>
        <end position="210"/>
    </location>
</feature>
<feature type="transmembrane region" description="Helical" evidence="12">
    <location>
        <begin position="278"/>
        <end position="297"/>
    </location>
</feature>